<dbReference type="HOGENOM" id="CLU_1695559_0_0_1"/>
<keyword evidence="2" id="KW-1185">Reference proteome</keyword>
<dbReference type="RefSeq" id="XP_009254143.1">
    <property type="nucleotide sequence ID" value="XM_009255868.1"/>
</dbReference>
<protein>
    <submittedName>
        <fullName evidence="1">Uncharacterized protein</fullName>
    </submittedName>
</protein>
<gene>
    <name evidence="1" type="ORF">FPSE_02749</name>
</gene>
<dbReference type="OrthoDB" id="10294076at2759"/>
<name>K3W264_FUSPC</name>
<reference evidence="1 2" key="1">
    <citation type="journal article" date="2012" name="PLoS Pathog.">
        <title>Comparative pathogenomics reveals horizontally acquired novel virulence genes in fungi infecting cereal hosts.</title>
        <authorList>
            <person name="Gardiner D.M."/>
            <person name="McDonald M.C."/>
            <person name="Covarelli L."/>
            <person name="Solomon P.S."/>
            <person name="Rusu A.G."/>
            <person name="Marshall M."/>
            <person name="Kazan K."/>
            <person name="Chakraborty S."/>
            <person name="McDonald B.A."/>
            <person name="Manners J.M."/>
        </authorList>
    </citation>
    <scope>NUCLEOTIDE SEQUENCE [LARGE SCALE GENOMIC DNA]</scope>
    <source>
        <strain evidence="1 2">CS3096</strain>
    </source>
</reference>
<organism evidence="1 2">
    <name type="scientific">Fusarium pseudograminearum (strain CS3096)</name>
    <name type="common">Wheat and barley crown-rot fungus</name>
    <dbReference type="NCBI Taxonomy" id="1028729"/>
    <lineage>
        <taxon>Eukaryota</taxon>
        <taxon>Fungi</taxon>
        <taxon>Dikarya</taxon>
        <taxon>Ascomycota</taxon>
        <taxon>Pezizomycotina</taxon>
        <taxon>Sordariomycetes</taxon>
        <taxon>Hypocreomycetidae</taxon>
        <taxon>Hypocreales</taxon>
        <taxon>Nectriaceae</taxon>
        <taxon>Fusarium</taxon>
    </lineage>
</organism>
<dbReference type="AlphaFoldDB" id="K3W264"/>
<evidence type="ECO:0000313" key="1">
    <source>
        <dbReference type="EMBL" id="EKJ77105.1"/>
    </source>
</evidence>
<dbReference type="EMBL" id="AFNW01000063">
    <property type="protein sequence ID" value="EKJ77105.1"/>
    <property type="molecule type" value="Genomic_DNA"/>
</dbReference>
<dbReference type="KEGG" id="fpu:FPSE_02749"/>
<dbReference type="GeneID" id="20361368"/>
<proteinExistence type="predicted"/>
<comment type="caution">
    <text evidence="1">The sequence shown here is derived from an EMBL/GenBank/DDBJ whole genome shotgun (WGS) entry which is preliminary data.</text>
</comment>
<evidence type="ECO:0000313" key="2">
    <source>
        <dbReference type="Proteomes" id="UP000007978"/>
    </source>
</evidence>
<sequence length="155" mass="17742">MLGTAKVGRLEVPSSTAYPCAYSKYRASCRAKVFVPARDYYLELLHVSCVDLCYFKAKLRHMIDTWISIAQPPLGAVPHMVISNNPLVQSWSSWFGRDSEFLSSMQLQTQTVAKQVSRLFSPFLHFFCIQEVCPTRISQLQIEISTHPKMRRPIN</sequence>
<dbReference type="Proteomes" id="UP000007978">
    <property type="component" value="Chromosome 4"/>
</dbReference>
<accession>K3W264</accession>